<dbReference type="EMBL" id="JACHIR010000001">
    <property type="protein sequence ID" value="MBB5894800.1"/>
    <property type="molecule type" value="Genomic_DNA"/>
</dbReference>
<dbReference type="Proteomes" id="UP000585638">
    <property type="component" value="Unassembled WGS sequence"/>
</dbReference>
<accession>A0A7W9NJC1</accession>
<evidence type="ECO:0000256" key="1">
    <source>
        <dbReference type="ARBA" id="ARBA00006817"/>
    </source>
</evidence>
<dbReference type="InterPro" id="IPR023393">
    <property type="entry name" value="START-like_dom_sf"/>
</dbReference>
<organism evidence="3 4">
    <name type="scientific">Kutzneria kofuensis</name>
    <dbReference type="NCBI Taxonomy" id="103725"/>
    <lineage>
        <taxon>Bacteria</taxon>
        <taxon>Bacillati</taxon>
        <taxon>Actinomycetota</taxon>
        <taxon>Actinomycetes</taxon>
        <taxon>Pseudonocardiales</taxon>
        <taxon>Pseudonocardiaceae</taxon>
        <taxon>Kutzneria</taxon>
    </lineage>
</organism>
<dbReference type="Pfam" id="PF08327">
    <property type="entry name" value="AHSA1"/>
    <property type="match status" value="1"/>
</dbReference>
<dbReference type="SUPFAM" id="SSF55961">
    <property type="entry name" value="Bet v1-like"/>
    <property type="match status" value="1"/>
</dbReference>
<evidence type="ECO:0000313" key="4">
    <source>
        <dbReference type="Proteomes" id="UP000585638"/>
    </source>
</evidence>
<proteinExistence type="inferred from homology"/>
<evidence type="ECO:0000259" key="2">
    <source>
        <dbReference type="Pfam" id="PF08327"/>
    </source>
</evidence>
<evidence type="ECO:0000313" key="3">
    <source>
        <dbReference type="EMBL" id="MBB5894800.1"/>
    </source>
</evidence>
<keyword evidence="4" id="KW-1185">Reference proteome</keyword>
<comment type="caution">
    <text evidence="3">The sequence shown here is derived from an EMBL/GenBank/DDBJ whole genome shotgun (WGS) entry which is preliminary data.</text>
</comment>
<reference evidence="3 4" key="1">
    <citation type="submission" date="2020-08" db="EMBL/GenBank/DDBJ databases">
        <title>Sequencing the genomes of 1000 actinobacteria strains.</title>
        <authorList>
            <person name="Klenk H.-P."/>
        </authorList>
    </citation>
    <scope>NUCLEOTIDE SEQUENCE [LARGE SCALE GENOMIC DNA]</scope>
    <source>
        <strain evidence="3 4">DSM 43851</strain>
    </source>
</reference>
<dbReference type="RefSeq" id="WP_221338171.1">
    <property type="nucleotide sequence ID" value="NZ_BAAAWY010000019.1"/>
</dbReference>
<name>A0A7W9NJC1_9PSEU</name>
<sequence>MDDIQREITINAPADRVWGLVSQAGWWIGDGDRSRQTRRREADDIDVVVDPTYGTFRIRTEKAEPHSYVSYRWLDDGNERATTLVEFWLSEADGVTTLKVVESGFVSAEHREGNIKGWRMQLDVAKAECER</sequence>
<dbReference type="AlphaFoldDB" id="A0A7W9NJC1"/>
<gene>
    <name evidence="3" type="ORF">BJ998_005996</name>
</gene>
<comment type="similarity">
    <text evidence="1">Belongs to the AHA1 family.</text>
</comment>
<feature type="domain" description="Activator of Hsp90 ATPase homologue 1/2-like C-terminal" evidence="2">
    <location>
        <begin position="55"/>
        <end position="123"/>
    </location>
</feature>
<dbReference type="InterPro" id="IPR013538">
    <property type="entry name" value="ASHA1/2-like_C"/>
</dbReference>
<protein>
    <submittedName>
        <fullName evidence="3">Uncharacterized protein YndB with AHSA1/START domain</fullName>
    </submittedName>
</protein>
<dbReference type="Gene3D" id="3.30.530.20">
    <property type="match status" value="1"/>
</dbReference>